<dbReference type="Proteomes" id="UP000018362">
    <property type="component" value="Unassembled WGS sequence"/>
</dbReference>
<evidence type="ECO:0000313" key="3">
    <source>
        <dbReference type="EMBL" id="CDA71842.1"/>
    </source>
</evidence>
<protein>
    <recommendedName>
        <fullName evidence="2">DUF4923 domain-containing protein</fullName>
    </recommendedName>
</protein>
<feature type="chain" id="PRO_5004403359" description="DUF4923 domain-containing protein" evidence="1">
    <location>
        <begin position="26"/>
        <end position="204"/>
    </location>
</feature>
<evidence type="ECO:0000256" key="1">
    <source>
        <dbReference type="SAM" id="SignalP"/>
    </source>
</evidence>
<organism evidence="3 4">
    <name type="scientific">Phocaeicola coprocola CAG:162</name>
    <dbReference type="NCBI Taxonomy" id="1263040"/>
    <lineage>
        <taxon>Bacteria</taxon>
        <taxon>Pseudomonadati</taxon>
        <taxon>Bacteroidota</taxon>
        <taxon>Bacteroidia</taxon>
        <taxon>Bacteroidales</taxon>
        <taxon>Bacteroidaceae</taxon>
        <taxon>Phocaeicola</taxon>
    </lineage>
</organism>
<accession>R6D2F7</accession>
<sequence>MKKMNIIRLICLSCFMYMASSAASAQDLKSILSGVANAVANKVTNASGVSLEGTWKYTGPDCKFESDNFLAQAGGELASKKVEEKMSDVLTKLGFTDGCTYVFNADSTYTSTVKGRTTSGTYSYNADTKELTMKTKLGIKFTAIVSQQVLSSNKMSLLFKADKLMSLAQTIGGALGNSNSTISAATSLLNQYEGLQLGFELEKQ</sequence>
<proteinExistence type="predicted"/>
<name>R6D2F7_9BACT</name>
<dbReference type="EMBL" id="CBCJ010000185">
    <property type="protein sequence ID" value="CDA71842.1"/>
    <property type="molecule type" value="Genomic_DNA"/>
</dbReference>
<evidence type="ECO:0000313" key="4">
    <source>
        <dbReference type="Proteomes" id="UP000018362"/>
    </source>
</evidence>
<gene>
    <name evidence="3" type="ORF">BN509_02451</name>
</gene>
<dbReference type="InterPro" id="IPR032575">
    <property type="entry name" value="DUF4923"/>
</dbReference>
<keyword evidence="1" id="KW-0732">Signal</keyword>
<dbReference type="Pfam" id="PF16270">
    <property type="entry name" value="DUF4923"/>
    <property type="match status" value="1"/>
</dbReference>
<feature type="domain" description="DUF4923" evidence="2">
    <location>
        <begin position="30"/>
        <end position="203"/>
    </location>
</feature>
<comment type="caution">
    <text evidence="3">The sequence shown here is derived from an EMBL/GenBank/DDBJ whole genome shotgun (WGS) entry which is preliminary data.</text>
</comment>
<dbReference type="AlphaFoldDB" id="R6D2F7"/>
<reference evidence="3" key="1">
    <citation type="submission" date="2012-11" db="EMBL/GenBank/DDBJ databases">
        <title>Dependencies among metagenomic species, viruses, plasmids and units of genetic variation.</title>
        <authorList>
            <person name="Nielsen H.B."/>
            <person name="Almeida M."/>
            <person name="Juncker A.S."/>
            <person name="Rasmussen S."/>
            <person name="Li J."/>
            <person name="Sunagawa S."/>
            <person name="Plichta D."/>
            <person name="Gautier L."/>
            <person name="Le Chatelier E."/>
            <person name="Peletier E."/>
            <person name="Bonde I."/>
            <person name="Nielsen T."/>
            <person name="Manichanh C."/>
            <person name="Arumugam M."/>
            <person name="Batto J."/>
            <person name="Santos M.B.Q.D."/>
            <person name="Blom N."/>
            <person name="Borruel N."/>
            <person name="Burgdorf K.S."/>
            <person name="Boumezbeur F."/>
            <person name="Casellas F."/>
            <person name="Dore J."/>
            <person name="Guarner F."/>
            <person name="Hansen T."/>
            <person name="Hildebrand F."/>
            <person name="Kaas R.S."/>
            <person name="Kennedy S."/>
            <person name="Kristiansen K."/>
            <person name="Kultima J.R."/>
            <person name="Leonard P."/>
            <person name="Levenez F."/>
            <person name="Lund O."/>
            <person name="Moumen B."/>
            <person name="Le Paslier D."/>
            <person name="Pons N."/>
            <person name="Pedersen O."/>
            <person name="Prifti E."/>
            <person name="Qin J."/>
            <person name="Raes J."/>
            <person name="Tap J."/>
            <person name="Tims S."/>
            <person name="Ussery D.W."/>
            <person name="Yamada T."/>
            <person name="MetaHit consortium"/>
            <person name="Renault P."/>
            <person name="Sicheritz-Ponten T."/>
            <person name="Bork P."/>
            <person name="Wang J."/>
            <person name="Brunak S."/>
            <person name="Ehrlich S.D."/>
        </authorList>
    </citation>
    <scope>NUCLEOTIDE SEQUENCE [LARGE SCALE GENOMIC DNA]</scope>
</reference>
<dbReference type="RefSeq" id="WP_022126523.1">
    <property type="nucleotide sequence ID" value="NZ_FR881031.1"/>
</dbReference>
<evidence type="ECO:0000259" key="2">
    <source>
        <dbReference type="Pfam" id="PF16270"/>
    </source>
</evidence>
<feature type="signal peptide" evidence="1">
    <location>
        <begin position="1"/>
        <end position="25"/>
    </location>
</feature>